<feature type="transmembrane region" description="Helical" evidence="1">
    <location>
        <begin position="46"/>
        <end position="68"/>
    </location>
</feature>
<evidence type="ECO:0000256" key="1">
    <source>
        <dbReference type="SAM" id="Phobius"/>
    </source>
</evidence>
<proteinExistence type="predicted"/>
<name>A0ABN2RCF7_9MICO</name>
<evidence type="ECO:0000313" key="3">
    <source>
        <dbReference type="EMBL" id="GAA1966956.1"/>
    </source>
</evidence>
<sequence>MRTTGSASDALEEFTELLRDEQDFLSPRPSRHMDPAVRRKRRRRRLIAVAVVATLVLGLNGAYVGWALTAPVGDAVATSRVPASTTPAAAAIVLPREGAAAISIGGADEYLGPAARGIWLSSGSDEPRAIASISKLITALVVLDARPLTSADDAGPTLTFDRADHALYDKYYVMGATIAAMPTGSSMSLRDALATMLIPSACNYAEAVADWAFGSQWAFVEATRRWLAAHGLAHTTIVEPTGIDPRNASTPSDLIALGRLAAADPAVAQIVATRSLALPGPGVMYNTNALLGTEGIMGLKTGTLLESGSNLLYTATLDVGTPEPLAVVGVMLGGSSKESVTRSVIALLDSITRGFVRVPAATEGTDVGSYSTPWGSSARMVLSEDASIFTWSDTPIVATMKTTTPTRWKDGEVVGSVTWTAGPNTVTVPIEIEGSIRPPTDWWRLTHPSELGR</sequence>
<evidence type="ECO:0000259" key="2">
    <source>
        <dbReference type="Pfam" id="PF00768"/>
    </source>
</evidence>
<dbReference type="Proteomes" id="UP001499933">
    <property type="component" value="Unassembled WGS sequence"/>
</dbReference>
<dbReference type="SUPFAM" id="SSF56601">
    <property type="entry name" value="beta-lactamase/transpeptidase-like"/>
    <property type="match status" value="1"/>
</dbReference>
<dbReference type="InterPro" id="IPR001967">
    <property type="entry name" value="Peptidase_S11_N"/>
</dbReference>
<protein>
    <recommendedName>
        <fullName evidence="2">Peptidase S11 D-alanyl-D-alanine carboxypeptidase A N-terminal domain-containing protein</fullName>
    </recommendedName>
</protein>
<feature type="domain" description="Peptidase S11 D-alanyl-D-alanine carboxypeptidase A N-terminal" evidence="2">
    <location>
        <begin position="122"/>
        <end position="317"/>
    </location>
</feature>
<dbReference type="EMBL" id="BAAAOG010000008">
    <property type="protein sequence ID" value="GAA1966956.1"/>
    <property type="molecule type" value="Genomic_DNA"/>
</dbReference>
<dbReference type="Pfam" id="PF00768">
    <property type="entry name" value="Peptidase_S11"/>
    <property type="match status" value="1"/>
</dbReference>
<gene>
    <name evidence="3" type="ORF">GCM10009776_32490</name>
</gene>
<accession>A0ABN2RCF7</accession>
<evidence type="ECO:0000313" key="4">
    <source>
        <dbReference type="Proteomes" id="UP001499933"/>
    </source>
</evidence>
<keyword evidence="4" id="KW-1185">Reference proteome</keyword>
<dbReference type="InterPro" id="IPR012338">
    <property type="entry name" value="Beta-lactam/transpept-like"/>
</dbReference>
<dbReference type="RefSeq" id="WP_344096612.1">
    <property type="nucleotide sequence ID" value="NZ_BAAAOG010000008.1"/>
</dbReference>
<keyword evidence="1" id="KW-0812">Transmembrane</keyword>
<keyword evidence="1" id="KW-0472">Membrane</keyword>
<dbReference type="Gene3D" id="3.40.710.10">
    <property type="entry name" value="DD-peptidase/beta-lactamase superfamily"/>
    <property type="match status" value="1"/>
</dbReference>
<reference evidence="3 4" key="1">
    <citation type="journal article" date="2019" name="Int. J. Syst. Evol. Microbiol.">
        <title>The Global Catalogue of Microorganisms (GCM) 10K type strain sequencing project: providing services to taxonomists for standard genome sequencing and annotation.</title>
        <authorList>
            <consortium name="The Broad Institute Genomics Platform"/>
            <consortium name="The Broad Institute Genome Sequencing Center for Infectious Disease"/>
            <person name="Wu L."/>
            <person name="Ma J."/>
        </authorList>
    </citation>
    <scope>NUCLEOTIDE SEQUENCE [LARGE SCALE GENOMIC DNA]</scope>
    <source>
        <strain evidence="3 4">JCM 14901</strain>
    </source>
</reference>
<comment type="caution">
    <text evidence="3">The sequence shown here is derived from an EMBL/GenBank/DDBJ whole genome shotgun (WGS) entry which is preliminary data.</text>
</comment>
<organism evidence="3 4">
    <name type="scientific">Microbacterium deminutum</name>
    <dbReference type="NCBI Taxonomy" id="344164"/>
    <lineage>
        <taxon>Bacteria</taxon>
        <taxon>Bacillati</taxon>
        <taxon>Actinomycetota</taxon>
        <taxon>Actinomycetes</taxon>
        <taxon>Micrococcales</taxon>
        <taxon>Microbacteriaceae</taxon>
        <taxon>Microbacterium</taxon>
    </lineage>
</organism>
<keyword evidence="1" id="KW-1133">Transmembrane helix</keyword>